<keyword evidence="2" id="KW-1133">Transmembrane helix</keyword>
<dbReference type="Proteomes" id="UP001331761">
    <property type="component" value="Unassembled WGS sequence"/>
</dbReference>
<keyword evidence="2" id="KW-0472">Membrane</keyword>
<accession>A0AAN8F9R4</accession>
<evidence type="ECO:0000256" key="3">
    <source>
        <dbReference type="SAM" id="SignalP"/>
    </source>
</evidence>
<dbReference type="AlphaFoldDB" id="A0AAN8F9R4"/>
<evidence type="ECO:0000256" key="2">
    <source>
        <dbReference type="SAM" id="Phobius"/>
    </source>
</evidence>
<dbReference type="EMBL" id="WIXE01025102">
    <property type="protein sequence ID" value="KAK5965005.1"/>
    <property type="molecule type" value="Genomic_DNA"/>
</dbReference>
<feature type="compositionally biased region" description="Basic residues" evidence="1">
    <location>
        <begin position="133"/>
        <end position="142"/>
    </location>
</feature>
<evidence type="ECO:0000313" key="4">
    <source>
        <dbReference type="EMBL" id="KAK5965005.1"/>
    </source>
</evidence>
<keyword evidence="3" id="KW-0732">Signal</keyword>
<keyword evidence="5" id="KW-1185">Reference proteome</keyword>
<organism evidence="4 5">
    <name type="scientific">Trichostrongylus colubriformis</name>
    <name type="common">Black scour worm</name>
    <dbReference type="NCBI Taxonomy" id="6319"/>
    <lineage>
        <taxon>Eukaryota</taxon>
        <taxon>Metazoa</taxon>
        <taxon>Ecdysozoa</taxon>
        <taxon>Nematoda</taxon>
        <taxon>Chromadorea</taxon>
        <taxon>Rhabditida</taxon>
        <taxon>Rhabditina</taxon>
        <taxon>Rhabditomorpha</taxon>
        <taxon>Strongyloidea</taxon>
        <taxon>Trichostrongylidae</taxon>
        <taxon>Trichostrongylus</taxon>
    </lineage>
</organism>
<evidence type="ECO:0000256" key="1">
    <source>
        <dbReference type="SAM" id="MobiDB-lite"/>
    </source>
</evidence>
<feature type="compositionally biased region" description="Basic residues" evidence="1">
    <location>
        <begin position="151"/>
        <end position="161"/>
    </location>
</feature>
<keyword evidence="2" id="KW-0812">Transmembrane</keyword>
<name>A0AAN8F9R4_TRICO</name>
<gene>
    <name evidence="4" type="ORF">GCK32_008258</name>
</gene>
<sequence length="215" mass="24343">MLHHVLILLGFFCESFSLTCYSSSKSEGCQGEYCYKNTTNRGCTNVAGCQTVIIATDCSNSAPRCCCNVNWCNRPNSDSQGATEPSTLEKYWPHILVIVLACLAFLVYVGFLYARRKQKTQKSQSHRSDQSRRKSGQRKREKRSSSSSSGKRSKRRRRKRKEEKSTSSSSKSSTSSSNSEPVWDKNELIDHVDMTHVKVEAMIPPRTKREIIEPS</sequence>
<evidence type="ECO:0000313" key="5">
    <source>
        <dbReference type="Proteomes" id="UP001331761"/>
    </source>
</evidence>
<proteinExistence type="predicted"/>
<feature type="compositionally biased region" description="Low complexity" evidence="1">
    <location>
        <begin position="166"/>
        <end position="177"/>
    </location>
</feature>
<feature type="transmembrane region" description="Helical" evidence="2">
    <location>
        <begin position="91"/>
        <end position="114"/>
    </location>
</feature>
<feature type="chain" id="PRO_5042900214" evidence="3">
    <location>
        <begin position="18"/>
        <end position="215"/>
    </location>
</feature>
<feature type="region of interest" description="Disordered" evidence="1">
    <location>
        <begin position="119"/>
        <end position="188"/>
    </location>
</feature>
<protein>
    <submittedName>
        <fullName evidence="4">Uncharacterized protein</fullName>
    </submittedName>
</protein>
<reference evidence="4 5" key="1">
    <citation type="submission" date="2019-10" db="EMBL/GenBank/DDBJ databases">
        <title>Assembly and Annotation for the nematode Trichostrongylus colubriformis.</title>
        <authorList>
            <person name="Martin J."/>
        </authorList>
    </citation>
    <scope>NUCLEOTIDE SEQUENCE [LARGE SCALE GENOMIC DNA]</scope>
    <source>
        <strain evidence="4">G859</strain>
        <tissue evidence="4">Whole worm</tissue>
    </source>
</reference>
<comment type="caution">
    <text evidence="4">The sequence shown here is derived from an EMBL/GenBank/DDBJ whole genome shotgun (WGS) entry which is preliminary data.</text>
</comment>
<feature type="signal peptide" evidence="3">
    <location>
        <begin position="1"/>
        <end position="17"/>
    </location>
</feature>